<dbReference type="InterPro" id="IPR017067">
    <property type="entry name" value="RNase_H1_euk"/>
</dbReference>
<dbReference type="InterPro" id="IPR012337">
    <property type="entry name" value="RNaseH-like_sf"/>
</dbReference>
<evidence type="ECO:0000259" key="12">
    <source>
        <dbReference type="PROSITE" id="PS50879"/>
    </source>
</evidence>
<keyword evidence="7 10" id="KW-0255">Endonuclease</keyword>
<dbReference type="CDD" id="cd09280">
    <property type="entry name" value="RNase_HI_eukaryote_like"/>
    <property type="match status" value="1"/>
</dbReference>
<dbReference type="EC" id="3.1.26.4" evidence="4 10"/>
<evidence type="ECO:0000256" key="3">
    <source>
        <dbReference type="ARBA" id="ARBA00005300"/>
    </source>
</evidence>
<dbReference type="InterPro" id="IPR036397">
    <property type="entry name" value="RNaseH_sf"/>
</dbReference>
<evidence type="ECO:0000256" key="11">
    <source>
        <dbReference type="SAM" id="MobiDB-lite"/>
    </source>
</evidence>
<dbReference type="PROSITE" id="PS50879">
    <property type="entry name" value="RNASE_H_1"/>
    <property type="match status" value="1"/>
</dbReference>
<dbReference type="Proteomes" id="UP001583186">
    <property type="component" value="Unassembled WGS sequence"/>
</dbReference>
<dbReference type="SUPFAM" id="SSF53098">
    <property type="entry name" value="Ribonuclease H-like"/>
    <property type="match status" value="1"/>
</dbReference>
<keyword evidence="5 10" id="KW-0540">Nuclease</keyword>
<comment type="cofactor">
    <cofactor evidence="2 10">
        <name>Mg(2+)</name>
        <dbReference type="ChEBI" id="CHEBI:18420"/>
    </cofactor>
</comment>
<dbReference type="InterPro" id="IPR009027">
    <property type="entry name" value="Ribosomal_bL9/RNase_H1_N"/>
</dbReference>
<evidence type="ECO:0000256" key="2">
    <source>
        <dbReference type="ARBA" id="ARBA00001946"/>
    </source>
</evidence>
<feature type="compositionally biased region" description="Acidic residues" evidence="11">
    <location>
        <begin position="156"/>
        <end position="174"/>
    </location>
</feature>
<dbReference type="EMBL" id="JAWCUI010000032">
    <property type="protein sequence ID" value="KAL1894565.1"/>
    <property type="molecule type" value="Genomic_DNA"/>
</dbReference>
<dbReference type="InterPro" id="IPR050092">
    <property type="entry name" value="RNase_H"/>
</dbReference>
<feature type="region of interest" description="Disordered" evidence="11">
    <location>
        <begin position="144"/>
        <end position="176"/>
    </location>
</feature>
<comment type="function">
    <text evidence="10">Endonuclease that specifically degrades the RNA of RNA-DNA hybrids.</text>
</comment>
<evidence type="ECO:0000256" key="1">
    <source>
        <dbReference type="ARBA" id="ARBA00000077"/>
    </source>
</evidence>
<dbReference type="Pfam" id="PF01693">
    <property type="entry name" value="Cauli_VI"/>
    <property type="match status" value="2"/>
</dbReference>
<evidence type="ECO:0000256" key="10">
    <source>
        <dbReference type="PIRNR" id="PIRNR036852"/>
    </source>
</evidence>
<dbReference type="InterPro" id="IPR011320">
    <property type="entry name" value="RNase_H1_N"/>
</dbReference>
<accession>A0ABR3Z1T0</accession>
<evidence type="ECO:0000256" key="5">
    <source>
        <dbReference type="ARBA" id="ARBA00022722"/>
    </source>
</evidence>
<gene>
    <name evidence="13" type="ORF">Sste5346_005800</name>
</gene>
<dbReference type="Pfam" id="PF00075">
    <property type="entry name" value="RNase_H"/>
    <property type="match status" value="1"/>
</dbReference>
<name>A0ABR3Z1T0_9PEZI</name>
<reference evidence="13 14" key="1">
    <citation type="journal article" date="2024" name="IMA Fungus">
        <title>IMA Genome - F19 : A genome assembly and annotation guide to empower mycologists, including annotated draft genome sequences of Ceratocystis pirilliformis, Diaporthe australafricana, Fusarium ophioides, Paecilomyces lecythidis, and Sporothrix stenoceras.</title>
        <authorList>
            <person name="Aylward J."/>
            <person name="Wilson A.M."/>
            <person name="Visagie C.M."/>
            <person name="Spraker J."/>
            <person name="Barnes I."/>
            <person name="Buitendag C."/>
            <person name="Ceriani C."/>
            <person name="Del Mar Angel L."/>
            <person name="du Plessis D."/>
            <person name="Fuchs T."/>
            <person name="Gasser K."/>
            <person name="Kramer D."/>
            <person name="Li W."/>
            <person name="Munsamy K."/>
            <person name="Piso A."/>
            <person name="Price J.L."/>
            <person name="Sonnekus B."/>
            <person name="Thomas C."/>
            <person name="van der Nest A."/>
            <person name="van Dijk A."/>
            <person name="van Heerden A."/>
            <person name="van Vuuren N."/>
            <person name="Yilmaz N."/>
            <person name="Duong T.A."/>
            <person name="van der Merwe N.A."/>
            <person name="Wingfield M.J."/>
            <person name="Wingfield B.D."/>
        </authorList>
    </citation>
    <scope>NUCLEOTIDE SEQUENCE [LARGE SCALE GENOMIC DNA]</scope>
    <source>
        <strain evidence="13 14">CMW 5346</strain>
    </source>
</reference>
<evidence type="ECO:0000313" key="13">
    <source>
        <dbReference type="EMBL" id="KAL1894565.1"/>
    </source>
</evidence>
<keyword evidence="8 10" id="KW-0378">Hydrolase</keyword>
<keyword evidence="14" id="KW-1185">Reference proteome</keyword>
<evidence type="ECO:0000256" key="4">
    <source>
        <dbReference type="ARBA" id="ARBA00012180"/>
    </source>
</evidence>
<protein>
    <recommendedName>
        <fullName evidence="4 10">Ribonuclease H</fullName>
        <shortName evidence="10">RNase H</shortName>
        <ecNumber evidence="4 10">3.1.26.4</ecNumber>
    </recommendedName>
</protein>
<comment type="catalytic activity">
    <reaction evidence="1 10">
        <text>Endonucleolytic cleavage to 5'-phosphomonoester.</text>
        <dbReference type="EC" id="3.1.26.4"/>
    </reaction>
</comment>
<dbReference type="Gene3D" id="3.30.420.10">
    <property type="entry name" value="Ribonuclease H-like superfamily/Ribonuclease H"/>
    <property type="match status" value="1"/>
</dbReference>
<dbReference type="InterPro" id="IPR002156">
    <property type="entry name" value="RNaseH_domain"/>
</dbReference>
<evidence type="ECO:0000256" key="6">
    <source>
        <dbReference type="ARBA" id="ARBA00022723"/>
    </source>
</evidence>
<dbReference type="InterPro" id="IPR037056">
    <property type="entry name" value="RNase_H1_N_sf"/>
</dbReference>
<keyword evidence="6 10" id="KW-0479">Metal-binding</keyword>
<evidence type="ECO:0000256" key="7">
    <source>
        <dbReference type="ARBA" id="ARBA00022759"/>
    </source>
</evidence>
<evidence type="ECO:0000313" key="14">
    <source>
        <dbReference type="Proteomes" id="UP001583186"/>
    </source>
</evidence>
<evidence type="ECO:0000256" key="9">
    <source>
        <dbReference type="ARBA" id="ARBA00022842"/>
    </source>
</evidence>
<comment type="caution">
    <text evidence="13">The sequence shown here is derived from an EMBL/GenBank/DDBJ whole genome shotgun (WGS) entry which is preliminary data.</text>
</comment>
<evidence type="ECO:0000256" key="8">
    <source>
        <dbReference type="ARBA" id="ARBA00022801"/>
    </source>
</evidence>
<dbReference type="SUPFAM" id="SSF55658">
    <property type="entry name" value="L9 N-domain-like"/>
    <property type="match status" value="2"/>
</dbReference>
<dbReference type="PIRSF" id="PIRSF036852">
    <property type="entry name" value="Ribonuclease_H1_euk"/>
    <property type="match status" value="1"/>
</dbReference>
<feature type="domain" description="RNase H type-1" evidence="12">
    <location>
        <begin position="198"/>
        <end position="348"/>
    </location>
</feature>
<organism evidence="13 14">
    <name type="scientific">Sporothrix stenoceras</name>
    <dbReference type="NCBI Taxonomy" id="5173"/>
    <lineage>
        <taxon>Eukaryota</taxon>
        <taxon>Fungi</taxon>
        <taxon>Dikarya</taxon>
        <taxon>Ascomycota</taxon>
        <taxon>Pezizomycotina</taxon>
        <taxon>Sordariomycetes</taxon>
        <taxon>Sordariomycetidae</taxon>
        <taxon>Ophiostomatales</taxon>
        <taxon>Ophiostomataceae</taxon>
        <taxon>Sporothrix</taxon>
    </lineage>
</organism>
<keyword evidence="9 10" id="KW-0460">Magnesium</keyword>
<comment type="similarity">
    <text evidence="3 10">Belongs to the RNase H family.</text>
</comment>
<dbReference type="PANTHER" id="PTHR10642">
    <property type="entry name" value="RIBONUCLEASE H1"/>
    <property type="match status" value="1"/>
</dbReference>
<sequence length="351" mass="37749">MPTPAATAAAGRKRKLDDKNVQKFYAVRAGARPGIYLTWNECQAQIAGFKGAQYKSFVTREHAAAFVAGLNPEGGAKDKGEPRFYAVAIGKFPGIYTDWAEASKAIVGAKGPKYKKFSTRAEAADYIRMYANDATRQALSGLGGNAAAGVNTQQAVEEDEDEEEEEDDEDEEEKDAAQILQPANKRAKQGSSATSASSTAVLDIYTDGSSLGNGKNGASAGVGVFFGPGDKRNISERLKGTLQTNQRAELTAILRALQSVPVTQPVRIFSDSTYSINCVSVWYKSWASNGWRTRGGDSVMNQDIIKAVRTFIDARDKSGTMTMFRWVKGHSSDSGNVAADMLAVQGARQQT</sequence>
<dbReference type="PANTHER" id="PTHR10642:SF26">
    <property type="entry name" value="RIBONUCLEASE H1"/>
    <property type="match status" value="1"/>
</dbReference>
<proteinExistence type="inferred from homology"/>
<dbReference type="Gene3D" id="3.40.970.10">
    <property type="entry name" value="Ribonuclease H1, N-terminal domain"/>
    <property type="match status" value="2"/>
</dbReference>